<dbReference type="Pfam" id="PF14748">
    <property type="entry name" value="P5CR_dimer"/>
    <property type="match status" value="1"/>
</dbReference>
<evidence type="ECO:0000256" key="4">
    <source>
        <dbReference type="ARBA" id="ARBA00023002"/>
    </source>
</evidence>
<dbReference type="HAMAP" id="MF_01925">
    <property type="entry name" value="P5C_reductase"/>
    <property type="match status" value="1"/>
</dbReference>
<evidence type="ECO:0000256" key="5">
    <source>
        <dbReference type="HAMAP-Rule" id="MF_01925"/>
    </source>
</evidence>
<protein>
    <recommendedName>
        <fullName evidence="5 6">Pyrroline-5-carboxylate reductase</fullName>
        <shortName evidence="5">P5C reductase</shortName>
        <shortName evidence="5">P5CR</shortName>
        <ecNumber evidence="5 6">1.5.1.2</ecNumber>
    </recommendedName>
    <alternativeName>
        <fullName evidence="5">PCA reductase</fullName>
    </alternativeName>
</protein>
<evidence type="ECO:0000256" key="6">
    <source>
        <dbReference type="NCBIfam" id="TIGR00112"/>
    </source>
</evidence>
<evidence type="ECO:0000256" key="3">
    <source>
        <dbReference type="ARBA" id="ARBA00022857"/>
    </source>
</evidence>
<evidence type="ECO:0000313" key="11">
    <source>
        <dbReference type="Proteomes" id="UP001519296"/>
    </source>
</evidence>
<comment type="catalytic activity">
    <reaction evidence="5">
        <text>L-proline + NAD(+) = (S)-1-pyrroline-5-carboxylate + NADH + 2 H(+)</text>
        <dbReference type="Rhea" id="RHEA:14105"/>
        <dbReference type="ChEBI" id="CHEBI:15378"/>
        <dbReference type="ChEBI" id="CHEBI:17388"/>
        <dbReference type="ChEBI" id="CHEBI:57540"/>
        <dbReference type="ChEBI" id="CHEBI:57945"/>
        <dbReference type="ChEBI" id="CHEBI:60039"/>
        <dbReference type="EC" id="1.5.1.2"/>
    </reaction>
</comment>
<dbReference type="PANTHER" id="PTHR11645:SF0">
    <property type="entry name" value="PYRROLINE-5-CARBOXYLATE REDUCTASE 3"/>
    <property type="match status" value="1"/>
</dbReference>
<keyword evidence="3 5" id="KW-0521">NADP</keyword>
<sequence>MKIAFIGLGNMGSLLARLVLEKKADQDEILLANRSPQKAEQLVQEFGGRLVSNQEVFNQADMIFLGLKPKQVLDLLEEHKEELEQAPSLILVSMAAGVRLSDLAAVAGQQHRYIRIMPNTPITVGAGVISYSLSEKVVEGDRLLLEDLLERAGQLIQLEEKDLDAATALAGCGPAFVYTFIETMADAGVRLGLPRHLALSLASQTVLGAAQMTKETGLHPALLKDQVTSPAGATIEGLVSLEETGFRASLIKALEASYQKAQDLGR</sequence>
<dbReference type="RefSeq" id="WP_209627634.1">
    <property type="nucleotide sequence ID" value="NZ_PRDG01000002.1"/>
</dbReference>
<keyword evidence="5 7" id="KW-0028">Amino-acid biosynthesis</keyword>
<comment type="function">
    <text evidence="5">Catalyzes the reduction of 1-pyrroline-5-carboxylate (PCA) to L-proline.</text>
</comment>
<comment type="catalytic activity">
    <reaction evidence="5 7">
        <text>L-proline + NADP(+) = (S)-1-pyrroline-5-carboxylate + NADPH + 2 H(+)</text>
        <dbReference type="Rhea" id="RHEA:14109"/>
        <dbReference type="ChEBI" id="CHEBI:15378"/>
        <dbReference type="ChEBI" id="CHEBI:17388"/>
        <dbReference type="ChEBI" id="CHEBI:57783"/>
        <dbReference type="ChEBI" id="CHEBI:58349"/>
        <dbReference type="ChEBI" id="CHEBI:60039"/>
        <dbReference type="EC" id="1.5.1.2"/>
    </reaction>
</comment>
<keyword evidence="4 5" id="KW-0560">Oxidoreductase</keyword>
<dbReference type="PROSITE" id="PS00521">
    <property type="entry name" value="P5CR"/>
    <property type="match status" value="1"/>
</dbReference>
<dbReference type="InterPro" id="IPR053790">
    <property type="entry name" value="P5CR-like_CS"/>
</dbReference>
<dbReference type="NCBIfam" id="TIGR00112">
    <property type="entry name" value="proC"/>
    <property type="match status" value="1"/>
</dbReference>
<feature type="domain" description="Pyrroline-5-carboxylate reductase catalytic N-terminal" evidence="8">
    <location>
        <begin position="2"/>
        <end position="97"/>
    </location>
</feature>
<evidence type="ECO:0000259" key="8">
    <source>
        <dbReference type="Pfam" id="PF03807"/>
    </source>
</evidence>
<dbReference type="Proteomes" id="UP001519296">
    <property type="component" value="Unassembled WGS sequence"/>
</dbReference>
<dbReference type="PANTHER" id="PTHR11645">
    <property type="entry name" value="PYRROLINE-5-CARBOXYLATE REDUCTASE"/>
    <property type="match status" value="1"/>
</dbReference>
<dbReference type="SUPFAM" id="SSF48179">
    <property type="entry name" value="6-phosphogluconate dehydrogenase C-terminal domain-like"/>
    <property type="match status" value="1"/>
</dbReference>
<evidence type="ECO:0000256" key="7">
    <source>
        <dbReference type="RuleBase" id="RU003903"/>
    </source>
</evidence>
<keyword evidence="5" id="KW-0963">Cytoplasm</keyword>
<evidence type="ECO:0000259" key="9">
    <source>
        <dbReference type="Pfam" id="PF14748"/>
    </source>
</evidence>
<dbReference type="PIRSF" id="PIRSF000193">
    <property type="entry name" value="Pyrrol-5-carb_rd"/>
    <property type="match status" value="1"/>
</dbReference>
<dbReference type="InterPro" id="IPR000304">
    <property type="entry name" value="Pyrroline-COOH_reductase"/>
</dbReference>
<comment type="caution">
    <text evidence="10">The sequence shown here is derived from an EMBL/GenBank/DDBJ whole genome shotgun (WGS) entry which is preliminary data.</text>
</comment>
<dbReference type="Gene3D" id="1.10.3730.10">
    <property type="entry name" value="ProC C-terminal domain-like"/>
    <property type="match status" value="1"/>
</dbReference>
<comment type="similarity">
    <text evidence="1 5 7">Belongs to the pyrroline-5-carboxylate reductase family.</text>
</comment>
<gene>
    <name evidence="5 10" type="primary">proC</name>
    <name evidence="10" type="ORF">C4K46_04270</name>
</gene>
<evidence type="ECO:0000256" key="1">
    <source>
        <dbReference type="ARBA" id="ARBA00005525"/>
    </source>
</evidence>
<dbReference type="SUPFAM" id="SSF51735">
    <property type="entry name" value="NAD(P)-binding Rossmann-fold domains"/>
    <property type="match status" value="1"/>
</dbReference>
<proteinExistence type="inferred from homology"/>
<evidence type="ECO:0000313" key="10">
    <source>
        <dbReference type="EMBL" id="MBP2623153.1"/>
    </source>
</evidence>
<dbReference type="EC" id="1.5.1.2" evidence="5 6"/>
<dbReference type="InterPro" id="IPR028939">
    <property type="entry name" value="P5C_Rdtase_cat_N"/>
</dbReference>
<name>A0ABS5B2U2_9STRE</name>
<dbReference type="Gene3D" id="3.40.50.720">
    <property type="entry name" value="NAD(P)-binding Rossmann-like Domain"/>
    <property type="match status" value="1"/>
</dbReference>
<dbReference type="InterPro" id="IPR036291">
    <property type="entry name" value="NAD(P)-bd_dom_sf"/>
</dbReference>
<keyword evidence="11" id="KW-1185">Reference proteome</keyword>
<comment type="subcellular location">
    <subcellularLocation>
        <location evidence="5">Cytoplasm</location>
    </subcellularLocation>
</comment>
<feature type="domain" description="Pyrroline-5-carboxylate reductase dimerisation" evidence="9">
    <location>
        <begin position="160"/>
        <end position="263"/>
    </location>
</feature>
<dbReference type="Pfam" id="PF03807">
    <property type="entry name" value="F420_oxidored"/>
    <property type="match status" value="1"/>
</dbReference>
<organism evidence="10 11">
    <name type="scientific">Streptococcus oricebi</name>
    <dbReference type="NCBI Taxonomy" id="1547447"/>
    <lineage>
        <taxon>Bacteria</taxon>
        <taxon>Bacillati</taxon>
        <taxon>Bacillota</taxon>
        <taxon>Bacilli</taxon>
        <taxon>Lactobacillales</taxon>
        <taxon>Streptococcaceae</taxon>
        <taxon>Streptococcus</taxon>
    </lineage>
</organism>
<dbReference type="InterPro" id="IPR008927">
    <property type="entry name" value="6-PGluconate_DH-like_C_sf"/>
</dbReference>
<keyword evidence="2 5" id="KW-0641">Proline biosynthesis</keyword>
<reference evidence="10 11" key="1">
    <citation type="submission" date="2018-02" db="EMBL/GenBank/DDBJ databases">
        <title>Draft genome sequence of Streptococcus oricebi CCUG 70868T type strain.</title>
        <authorList>
            <person name="Mendez V."/>
            <person name="Salva-Serra F."/>
            <person name="Jaen-Luchoro D."/>
            <person name="Gonzales-Siles L."/>
            <person name="Karlsson R."/>
            <person name="Engstrom-Jakobsson H."/>
            <person name="Busquets A."/>
            <person name="Gomila M."/>
            <person name="Pineiro-Iglesias B."/>
            <person name="Bennasar-Figueras A."/>
            <person name="Seeger M."/>
            <person name="Moore E."/>
        </authorList>
    </citation>
    <scope>NUCLEOTIDE SEQUENCE [LARGE SCALE GENOMIC DNA]</scope>
    <source>
        <strain evidence="10 11">CCUG 70868</strain>
    </source>
</reference>
<accession>A0ABS5B2U2</accession>
<comment type="pathway">
    <text evidence="5 7">Amino-acid biosynthesis; L-proline biosynthesis; L-proline from L-glutamate 5-semialdehyde: step 1/1.</text>
</comment>
<evidence type="ECO:0000256" key="2">
    <source>
        <dbReference type="ARBA" id="ARBA00022650"/>
    </source>
</evidence>
<dbReference type="EMBL" id="PRDG01000002">
    <property type="protein sequence ID" value="MBP2623153.1"/>
    <property type="molecule type" value="Genomic_DNA"/>
</dbReference>
<dbReference type="InterPro" id="IPR029036">
    <property type="entry name" value="P5CR_dimer"/>
</dbReference>